<reference evidence="2 3" key="1">
    <citation type="journal article" date="2024" name="BMC Genomics">
        <title>De novo assembly and annotation of Popillia japonica's genome with initial clues to its potential as an invasive pest.</title>
        <authorList>
            <person name="Cucini C."/>
            <person name="Boschi S."/>
            <person name="Funari R."/>
            <person name="Cardaioli E."/>
            <person name="Iannotti N."/>
            <person name="Marturano G."/>
            <person name="Paoli F."/>
            <person name="Bruttini M."/>
            <person name="Carapelli A."/>
            <person name="Frati F."/>
            <person name="Nardi F."/>
        </authorList>
    </citation>
    <scope>NUCLEOTIDE SEQUENCE [LARGE SCALE GENOMIC DNA]</scope>
    <source>
        <strain evidence="2">DMR45628</strain>
    </source>
</reference>
<dbReference type="Proteomes" id="UP001458880">
    <property type="component" value="Unassembled WGS sequence"/>
</dbReference>
<organism evidence="2 3">
    <name type="scientific">Popillia japonica</name>
    <name type="common">Japanese beetle</name>
    <dbReference type="NCBI Taxonomy" id="7064"/>
    <lineage>
        <taxon>Eukaryota</taxon>
        <taxon>Metazoa</taxon>
        <taxon>Ecdysozoa</taxon>
        <taxon>Arthropoda</taxon>
        <taxon>Hexapoda</taxon>
        <taxon>Insecta</taxon>
        <taxon>Pterygota</taxon>
        <taxon>Neoptera</taxon>
        <taxon>Endopterygota</taxon>
        <taxon>Coleoptera</taxon>
        <taxon>Polyphaga</taxon>
        <taxon>Scarabaeiformia</taxon>
        <taxon>Scarabaeidae</taxon>
        <taxon>Rutelinae</taxon>
        <taxon>Popillia</taxon>
    </lineage>
</organism>
<comment type="caution">
    <text evidence="2">The sequence shown here is derived from an EMBL/GenBank/DDBJ whole genome shotgun (WGS) entry which is preliminary data.</text>
</comment>
<sequence length="88" mass="10442">MQNKSKLRNRPGNKVFIEDDLTREERIIRQRAKEEKNKGKQVKIGLLKLGPNERRKDNKTKSKRRKEQRKTGENRIIETCGGRPEEKT</sequence>
<keyword evidence="3" id="KW-1185">Reference proteome</keyword>
<protein>
    <submittedName>
        <fullName evidence="2">Uncharacterized protein</fullName>
    </submittedName>
</protein>
<proteinExistence type="predicted"/>
<dbReference type="EMBL" id="JASPKY010000086">
    <property type="protein sequence ID" value="KAK9738511.1"/>
    <property type="molecule type" value="Genomic_DNA"/>
</dbReference>
<feature type="region of interest" description="Disordered" evidence="1">
    <location>
        <begin position="31"/>
        <end position="88"/>
    </location>
</feature>
<name>A0AAW1LX92_POPJA</name>
<gene>
    <name evidence="2" type="ORF">QE152_g9821</name>
</gene>
<dbReference type="AlphaFoldDB" id="A0AAW1LX92"/>
<evidence type="ECO:0000313" key="2">
    <source>
        <dbReference type="EMBL" id="KAK9738511.1"/>
    </source>
</evidence>
<evidence type="ECO:0000256" key="1">
    <source>
        <dbReference type="SAM" id="MobiDB-lite"/>
    </source>
</evidence>
<evidence type="ECO:0000313" key="3">
    <source>
        <dbReference type="Proteomes" id="UP001458880"/>
    </source>
</evidence>
<feature type="compositionally biased region" description="Basic and acidic residues" evidence="1">
    <location>
        <begin position="51"/>
        <end position="60"/>
    </location>
</feature>
<accession>A0AAW1LX92</accession>